<comment type="caution">
    <text evidence="6">The sequence shown here is derived from an EMBL/GenBank/DDBJ whole genome shotgun (WGS) entry which is preliminary data.</text>
</comment>
<evidence type="ECO:0000256" key="2">
    <source>
        <dbReference type="ARBA" id="ARBA00022723"/>
    </source>
</evidence>
<dbReference type="Gene3D" id="3.90.1590.10">
    <property type="entry name" value="glutathione-dependent formaldehyde- activating enzyme (gfa)"/>
    <property type="match status" value="2"/>
</dbReference>
<dbReference type="GO" id="GO:0046872">
    <property type="term" value="F:metal ion binding"/>
    <property type="evidence" value="ECO:0007669"/>
    <property type="project" value="UniProtKB-KW"/>
</dbReference>
<comment type="similarity">
    <text evidence="1">Belongs to the Gfa family.</text>
</comment>
<sequence length="363" mass="39552">MSEPTRTLTAQCHCKAVHFSITVPVSSLPLRTHLCQCFICRRVHGTFACFHAPLPVPIEPVFIAPSSLQGTTTGYTHSTLAAATRYFCSTCGCHIGDRDLDPVPDSSGQEPFREWRITTSIFPAEAQSTAFLITTHFYAHAEPGPTLATWLPRLEFSSSPPKEIKPITPAPNDPTFPIPRPPLPVPERHRDGHPRLRAECHCGGVSFTICRPDHPVLIPFGDLVSRFASKTDDKKWLATLDACDDCRLVTGAHVIGWTFVPSRAIEPRPVLPSFEGFGTMRTYSSSEGVTRGFCGVCGATAVYFCEAADRVVGEGEGREWIVDVAVGLLRDPAGPAAEGWGGLREWGVQKDGEALDFEIPDDG</sequence>
<dbReference type="AlphaFoldDB" id="A0AAJ0F8B2"/>
<gene>
    <name evidence="6" type="ORF">QBC47DRAFT_436233</name>
</gene>
<dbReference type="InterPro" id="IPR011057">
    <property type="entry name" value="Mss4-like_sf"/>
</dbReference>
<dbReference type="Pfam" id="PF04828">
    <property type="entry name" value="GFA"/>
    <property type="match status" value="1"/>
</dbReference>
<evidence type="ECO:0000256" key="1">
    <source>
        <dbReference type="ARBA" id="ARBA00005495"/>
    </source>
</evidence>
<dbReference type="SUPFAM" id="SSF51316">
    <property type="entry name" value="Mss4-like"/>
    <property type="match status" value="2"/>
</dbReference>
<dbReference type="PROSITE" id="PS51891">
    <property type="entry name" value="CENP_V_GFA"/>
    <property type="match status" value="1"/>
</dbReference>
<evidence type="ECO:0000259" key="5">
    <source>
        <dbReference type="PROSITE" id="PS51891"/>
    </source>
</evidence>
<dbReference type="GO" id="GO:0016846">
    <property type="term" value="F:carbon-sulfur lyase activity"/>
    <property type="evidence" value="ECO:0007669"/>
    <property type="project" value="InterPro"/>
</dbReference>
<dbReference type="PANTHER" id="PTHR33337:SF31">
    <property type="entry name" value="DUF636 DOMAIN PROTEIN (AFU_ORTHOLOGUE AFUA_2G12650)"/>
    <property type="match status" value="1"/>
</dbReference>
<dbReference type="EMBL" id="MU839828">
    <property type="protein sequence ID" value="KAK1758906.1"/>
    <property type="molecule type" value="Genomic_DNA"/>
</dbReference>
<keyword evidence="4" id="KW-0456">Lyase</keyword>
<name>A0AAJ0F8B2_9PEZI</name>
<evidence type="ECO:0000256" key="3">
    <source>
        <dbReference type="ARBA" id="ARBA00022833"/>
    </source>
</evidence>
<keyword evidence="7" id="KW-1185">Reference proteome</keyword>
<organism evidence="6 7">
    <name type="scientific">Echria macrotheca</name>
    <dbReference type="NCBI Taxonomy" id="438768"/>
    <lineage>
        <taxon>Eukaryota</taxon>
        <taxon>Fungi</taxon>
        <taxon>Dikarya</taxon>
        <taxon>Ascomycota</taxon>
        <taxon>Pezizomycotina</taxon>
        <taxon>Sordariomycetes</taxon>
        <taxon>Sordariomycetidae</taxon>
        <taxon>Sordariales</taxon>
        <taxon>Schizotheciaceae</taxon>
        <taxon>Echria</taxon>
    </lineage>
</organism>
<feature type="domain" description="CENP-V/GFA" evidence="5">
    <location>
        <begin position="8"/>
        <end position="163"/>
    </location>
</feature>
<evidence type="ECO:0000313" key="6">
    <source>
        <dbReference type="EMBL" id="KAK1758906.1"/>
    </source>
</evidence>
<keyword evidence="2" id="KW-0479">Metal-binding</keyword>
<dbReference type="Proteomes" id="UP001239445">
    <property type="component" value="Unassembled WGS sequence"/>
</dbReference>
<proteinExistence type="inferred from homology"/>
<evidence type="ECO:0000256" key="4">
    <source>
        <dbReference type="ARBA" id="ARBA00023239"/>
    </source>
</evidence>
<accession>A0AAJ0F8B2</accession>
<keyword evidence="3" id="KW-0862">Zinc</keyword>
<dbReference type="PANTHER" id="PTHR33337">
    <property type="entry name" value="GFA DOMAIN-CONTAINING PROTEIN"/>
    <property type="match status" value="1"/>
</dbReference>
<evidence type="ECO:0000313" key="7">
    <source>
        <dbReference type="Proteomes" id="UP001239445"/>
    </source>
</evidence>
<dbReference type="InterPro" id="IPR006913">
    <property type="entry name" value="CENP-V/GFA"/>
</dbReference>
<reference evidence="6" key="1">
    <citation type="submission" date="2023-06" db="EMBL/GenBank/DDBJ databases">
        <title>Genome-scale phylogeny and comparative genomics of the fungal order Sordariales.</title>
        <authorList>
            <consortium name="Lawrence Berkeley National Laboratory"/>
            <person name="Hensen N."/>
            <person name="Bonometti L."/>
            <person name="Westerberg I."/>
            <person name="Brannstrom I.O."/>
            <person name="Guillou S."/>
            <person name="Cros-Aarteil S."/>
            <person name="Calhoun S."/>
            <person name="Haridas S."/>
            <person name="Kuo A."/>
            <person name="Mondo S."/>
            <person name="Pangilinan J."/>
            <person name="Riley R."/>
            <person name="Labutti K."/>
            <person name="Andreopoulos B."/>
            <person name="Lipzen A."/>
            <person name="Chen C."/>
            <person name="Yanf M."/>
            <person name="Daum C."/>
            <person name="Ng V."/>
            <person name="Clum A."/>
            <person name="Steindorff A."/>
            <person name="Ohm R."/>
            <person name="Martin F."/>
            <person name="Silar P."/>
            <person name="Natvig D."/>
            <person name="Lalanne C."/>
            <person name="Gautier V."/>
            <person name="Ament-Velasquez S.L."/>
            <person name="Kruys A."/>
            <person name="Hutchinson M.I."/>
            <person name="Powell A.J."/>
            <person name="Barry K."/>
            <person name="Miller A.N."/>
            <person name="Grigoriev I.V."/>
            <person name="Debuchy R."/>
            <person name="Gladieux P."/>
            <person name="Thoren M.H."/>
            <person name="Johannesson H."/>
        </authorList>
    </citation>
    <scope>NUCLEOTIDE SEQUENCE</scope>
    <source>
        <strain evidence="6">PSN4</strain>
    </source>
</reference>
<protein>
    <recommendedName>
        <fullName evidence="5">CENP-V/GFA domain-containing protein</fullName>
    </recommendedName>
</protein>